<feature type="transmembrane region" description="Helical" evidence="6">
    <location>
        <begin position="152"/>
        <end position="178"/>
    </location>
</feature>
<accession>A0A940PMA2</accession>
<dbReference type="InterPro" id="IPR020846">
    <property type="entry name" value="MFS_dom"/>
</dbReference>
<feature type="domain" description="Major facilitator superfamily (MFS) profile" evidence="7">
    <location>
        <begin position="1"/>
        <end position="243"/>
    </location>
</feature>
<evidence type="ECO:0000313" key="9">
    <source>
        <dbReference type="Proteomes" id="UP000675163"/>
    </source>
</evidence>
<keyword evidence="3 6" id="KW-0812">Transmembrane</keyword>
<dbReference type="GO" id="GO:0022857">
    <property type="term" value="F:transmembrane transporter activity"/>
    <property type="evidence" value="ECO:0007669"/>
    <property type="project" value="InterPro"/>
</dbReference>
<evidence type="ECO:0000256" key="3">
    <source>
        <dbReference type="ARBA" id="ARBA00022692"/>
    </source>
</evidence>
<dbReference type="Proteomes" id="UP000675163">
    <property type="component" value="Unassembled WGS sequence"/>
</dbReference>
<comment type="subcellular location">
    <subcellularLocation>
        <location evidence="1">Cell membrane</location>
        <topology evidence="1">Multi-pass membrane protein</topology>
    </subcellularLocation>
</comment>
<evidence type="ECO:0000256" key="1">
    <source>
        <dbReference type="ARBA" id="ARBA00004651"/>
    </source>
</evidence>
<evidence type="ECO:0000256" key="4">
    <source>
        <dbReference type="ARBA" id="ARBA00022989"/>
    </source>
</evidence>
<feature type="transmembrane region" description="Helical" evidence="6">
    <location>
        <begin position="6"/>
        <end position="30"/>
    </location>
</feature>
<dbReference type="Gene3D" id="1.20.1720.10">
    <property type="entry name" value="Multidrug resistance protein D"/>
    <property type="match status" value="1"/>
</dbReference>
<keyword evidence="2" id="KW-1003">Cell membrane</keyword>
<proteinExistence type="predicted"/>
<evidence type="ECO:0000259" key="7">
    <source>
        <dbReference type="PROSITE" id="PS50850"/>
    </source>
</evidence>
<reference evidence="8" key="1">
    <citation type="submission" date="2021-02" db="EMBL/GenBank/DDBJ databases">
        <title>Sequencing the genomes of 1000 actinobacteria strains.</title>
        <authorList>
            <person name="Klenk H.-P."/>
        </authorList>
    </citation>
    <scope>NUCLEOTIDE SEQUENCE</scope>
    <source>
        <strain evidence="8">DSM 22850</strain>
    </source>
</reference>
<dbReference type="PANTHER" id="PTHR43124:SF3">
    <property type="entry name" value="CHLORAMPHENICOL EFFLUX PUMP RV0191"/>
    <property type="match status" value="1"/>
</dbReference>
<evidence type="ECO:0000256" key="5">
    <source>
        <dbReference type="ARBA" id="ARBA00023136"/>
    </source>
</evidence>
<dbReference type="InterPro" id="IPR050189">
    <property type="entry name" value="MFS_Efflux_Transporters"/>
</dbReference>
<dbReference type="EMBL" id="JAFIDA010000001">
    <property type="protein sequence ID" value="MBP1325720.1"/>
    <property type="molecule type" value="Genomic_DNA"/>
</dbReference>
<protein>
    <submittedName>
        <fullName evidence="8">MFS family arabinose efflux permease</fullName>
    </submittedName>
</protein>
<keyword evidence="9" id="KW-1185">Reference proteome</keyword>
<name>A0A940PMA2_9MICO</name>
<evidence type="ECO:0000256" key="2">
    <source>
        <dbReference type="ARBA" id="ARBA00022475"/>
    </source>
</evidence>
<dbReference type="GO" id="GO:0005886">
    <property type="term" value="C:plasma membrane"/>
    <property type="evidence" value="ECO:0007669"/>
    <property type="project" value="UniProtKB-SubCell"/>
</dbReference>
<dbReference type="RefSeq" id="WP_280909309.1">
    <property type="nucleotide sequence ID" value="NZ_JAFIDA010000001.1"/>
</dbReference>
<feature type="transmembrane region" description="Helical" evidence="6">
    <location>
        <begin position="59"/>
        <end position="84"/>
    </location>
</feature>
<keyword evidence="5 6" id="KW-0472">Membrane</keyword>
<evidence type="ECO:0000313" key="8">
    <source>
        <dbReference type="EMBL" id="MBP1325720.1"/>
    </source>
</evidence>
<organism evidence="8 9">
    <name type="scientific">Leucobacter exalbidus</name>
    <dbReference type="NCBI Taxonomy" id="662960"/>
    <lineage>
        <taxon>Bacteria</taxon>
        <taxon>Bacillati</taxon>
        <taxon>Actinomycetota</taxon>
        <taxon>Actinomycetes</taxon>
        <taxon>Micrococcales</taxon>
        <taxon>Microbacteriaceae</taxon>
        <taxon>Leucobacter</taxon>
    </lineage>
</organism>
<keyword evidence="4 6" id="KW-1133">Transmembrane helix</keyword>
<evidence type="ECO:0000256" key="6">
    <source>
        <dbReference type="SAM" id="Phobius"/>
    </source>
</evidence>
<feature type="transmembrane region" description="Helical" evidence="6">
    <location>
        <begin position="190"/>
        <end position="210"/>
    </location>
</feature>
<dbReference type="Pfam" id="PF07690">
    <property type="entry name" value="MFS_1"/>
    <property type="match status" value="1"/>
</dbReference>
<dbReference type="AlphaFoldDB" id="A0A940PMA2"/>
<feature type="transmembrane region" description="Helical" evidence="6">
    <location>
        <begin position="126"/>
        <end position="146"/>
    </location>
</feature>
<feature type="transmembrane region" description="Helical" evidence="6">
    <location>
        <begin position="216"/>
        <end position="240"/>
    </location>
</feature>
<dbReference type="InterPro" id="IPR011701">
    <property type="entry name" value="MFS"/>
</dbReference>
<gene>
    <name evidence="8" type="ORF">JOF28_000952</name>
</gene>
<comment type="caution">
    <text evidence="8">The sequence shown here is derived from an EMBL/GenBank/DDBJ whole genome shotgun (WGS) entry which is preliminary data.</text>
</comment>
<dbReference type="PROSITE" id="PS50850">
    <property type="entry name" value="MFS"/>
    <property type="match status" value="1"/>
</dbReference>
<dbReference type="SUPFAM" id="SSF103473">
    <property type="entry name" value="MFS general substrate transporter"/>
    <property type="match status" value="1"/>
</dbReference>
<dbReference type="PANTHER" id="PTHR43124">
    <property type="entry name" value="PURINE EFFLUX PUMP PBUE"/>
    <property type="match status" value="1"/>
</dbReference>
<dbReference type="InterPro" id="IPR036259">
    <property type="entry name" value="MFS_trans_sf"/>
</dbReference>
<feature type="transmembrane region" description="Helical" evidence="6">
    <location>
        <begin position="96"/>
        <end position="114"/>
    </location>
</feature>
<sequence>MLTEHVGWRGVLAALGVVTALMFVLALLLIPETLPLAQRHDGGLRRALSNFARLGRDRAFILLTIMVACNFGALLAYISAAPFVGQVMLGMSPAQFSLSFASGAVAMVLTNFINSRMAGRVPPTRLLFVGTTLVGLAGCAFATLALTEALSIPAFIACAFVMSGGVALVSANGTALALGLADYARGSGSALLGCIQFLGGSLTPPIVGAWGDHTAVPMATTIIVGAVCACACAVGAATVLRRRARG</sequence>